<dbReference type="VEuPathDB" id="FungiDB:PV06_08348"/>
<keyword evidence="3" id="KW-1185">Reference proteome</keyword>
<dbReference type="Gene3D" id="3.90.1200.10">
    <property type="match status" value="1"/>
</dbReference>
<dbReference type="OrthoDB" id="3250044at2759"/>
<feature type="domain" description="Aminoglycoside phosphotransferase" evidence="1">
    <location>
        <begin position="36"/>
        <end position="207"/>
    </location>
</feature>
<evidence type="ECO:0000313" key="3">
    <source>
        <dbReference type="Proteomes" id="UP000053342"/>
    </source>
</evidence>
<dbReference type="AlphaFoldDB" id="A0A0D2D9G5"/>
<accession>A0A0D2D9G5</accession>
<evidence type="ECO:0000313" key="2">
    <source>
        <dbReference type="EMBL" id="KIW39763.1"/>
    </source>
</evidence>
<organism evidence="2 3">
    <name type="scientific">Exophiala oligosperma</name>
    <dbReference type="NCBI Taxonomy" id="215243"/>
    <lineage>
        <taxon>Eukaryota</taxon>
        <taxon>Fungi</taxon>
        <taxon>Dikarya</taxon>
        <taxon>Ascomycota</taxon>
        <taxon>Pezizomycotina</taxon>
        <taxon>Eurotiomycetes</taxon>
        <taxon>Chaetothyriomycetidae</taxon>
        <taxon>Chaetothyriales</taxon>
        <taxon>Herpotrichiellaceae</taxon>
        <taxon>Exophiala</taxon>
    </lineage>
</organism>
<dbReference type="PANTHER" id="PTHR21310:SF39">
    <property type="entry name" value="AMINOGLYCOSIDE PHOSPHOTRANSFERASE DOMAIN-CONTAINING PROTEIN"/>
    <property type="match status" value="1"/>
</dbReference>
<sequence>MDALSPDAEIIEWCKRARPDHLLSNPISGNKVLRLNESLVVKFGFLLSEDETRSQMKAYEILDPAIVRVPRVHRYFQDSESLGYIIMDYMEGEQKDAVNTTDQVRDMSRILQHLASHKSQKPGPLGGGPSSCLLFRASDDATFASVEDLEAWFNMRLFDRAGQVSFQQMELVLCHLDLFPRNILWLDGQPPCVLDWATAGFYPRLFERCSQLCTQRPKLNEVVLDQPVSKSEALQVELVL</sequence>
<proteinExistence type="predicted"/>
<dbReference type="Pfam" id="PF01636">
    <property type="entry name" value="APH"/>
    <property type="match status" value="1"/>
</dbReference>
<dbReference type="EMBL" id="KN847339">
    <property type="protein sequence ID" value="KIW39763.1"/>
    <property type="molecule type" value="Genomic_DNA"/>
</dbReference>
<dbReference type="RefSeq" id="XP_016259979.1">
    <property type="nucleotide sequence ID" value="XM_016409671.1"/>
</dbReference>
<dbReference type="STRING" id="215243.A0A0D2D9G5"/>
<dbReference type="Proteomes" id="UP000053342">
    <property type="component" value="Unassembled WGS sequence"/>
</dbReference>
<dbReference type="InterPro" id="IPR051678">
    <property type="entry name" value="AGP_Transferase"/>
</dbReference>
<name>A0A0D2D9G5_9EURO</name>
<dbReference type="HOGENOM" id="CLU_057145_1_1_1"/>
<dbReference type="GeneID" id="27360422"/>
<dbReference type="InterPro" id="IPR002575">
    <property type="entry name" value="Aminoglycoside_PTrfase"/>
</dbReference>
<evidence type="ECO:0000259" key="1">
    <source>
        <dbReference type="Pfam" id="PF01636"/>
    </source>
</evidence>
<dbReference type="InterPro" id="IPR011009">
    <property type="entry name" value="Kinase-like_dom_sf"/>
</dbReference>
<dbReference type="PANTHER" id="PTHR21310">
    <property type="entry name" value="AMINOGLYCOSIDE PHOSPHOTRANSFERASE-RELATED-RELATED"/>
    <property type="match status" value="1"/>
</dbReference>
<dbReference type="SUPFAM" id="SSF56112">
    <property type="entry name" value="Protein kinase-like (PK-like)"/>
    <property type="match status" value="1"/>
</dbReference>
<protein>
    <recommendedName>
        <fullName evidence="1">Aminoglycoside phosphotransferase domain-containing protein</fullName>
    </recommendedName>
</protein>
<gene>
    <name evidence="2" type="ORF">PV06_08348</name>
</gene>
<reference evidence="2 3" key="1">
    <citation type="submission" date="2015-01" db="EMBL/GenBank/DDBJ databases">
        <title>The Genome Sequence of Exophiala oligosperma CBS72588.</title>
        <authorList>
            <consortium name="The Broad Institute Genomics Platform"/>
            <person name="Cuomo C."/>
            <person name="de Hoog S."/>
            <person name="Gorbushina A."/>
            <person name="Stielow B."/>
            <person name="Teixiera M."/>
            <person name="Abouelleil A."/>
            <person name="Chapman S.B."/>
            <person name="Priest M."/>
            <person name="Young S.K."/>
            <person name="Wortman J."/>
            <person name="Nusbaum C."/>
            <person name="Birren B."/>
        </authorList>
    </citation>
    <scope>NUCLEOTIDE SEQUENCE [LARGE SCALE GENOMIC DNA]</scope>
    <source>
        <strain evidence="2 3">CBS 72588</strain>
    </source>
</reference>